<dbReference type="EMBL" id="AVOT02022435">
    <property type="protein sequence ID" value="MBW0511891.1"/>
    <property type="molecule type" value="Genomic_DNA"/>
</dbReference>
<sequence length="162" mass="18341">MSHLGHSNTEYKKFSIISIDNKSSNASWLNLPSLIALPHTSILIDKNKKPFLPVIIYEITTFDNFSGHSQMLRNLIMTLISLFQNQQEIQTNKQVLGIIVKGIGFCPSSDSGKSAGVYSRKPSSTPHQIETDNNKWTKLHQYDEFVYSRISHFSKLAANENQ</sequence>
<name>A0A9Q3DWS6_9BASI</name>
<evidence type="ECO:0000313" key="2">
    <source>
        <dbReference type="EMBL" id="MBW0511891.1"/>
    </source>
</evidence>
<organism evidence="2 3">
    <name type="scientific">Austropuccinia psidii MF-1</name>
    <dbReference type="NCBI Taxonomy" id="1389203"/>
    <lineage>
        <taxon>Eukaryota</taxon>
        <taxon>Fungi</taxon>
        <taxon>Dikarya</taxon>
        <taxon>Basidiomycota</taxon>
        <taxon>Pucciniomycotina</taxon>
        <taxon>Pucciniomycetes</taxon>
        <taxon>Pucciniales</taxon>
        <taxon>Sphaerophragmiaceae</taxon>
        <taxon>Austropuccinia</taxon>
    </lineage>
</organism>
<comment type="caution">
    <text evidence="2">The sequence shown here is derived from an EMBL/GenBank/DDBJ whole genome shotgun (WGS) entry which is preliminary data.</text>
</comment>
<feature type="region of interest" description="Disordered" evidence="1">
    <location>
        <begin position="110"/>
        <end position="130"/>
    </location>
</feature>
<proteinExistence type="predicted"/>
<gene>
    <name evidence="2" type="ORF">O181_051606</name>
</gene>
<protein>
    <submittedName>
        <fullName evidence="2">Uncharacterized protein</fullName>
    </submittedName>
</protein>
<reference evidence="2" key="1">
    <citation type="submission" date="2021-03" db="EMBL/GenBank/DDBJ databases">
        <title>Draft genome sequence of rust myrtle Austropuccinia psidii MF-1, a brazilian biotype.</title>
        <authorList>
            <person name="Quecine M.C."/>
            <person name="Pachon D.M.R."/>
            <person name="Bonatelli M.L."/>
            <person name="Correr F.H."/>
            <person name="Franceschini L.M."/>
            <person name="Leite T.F."/>
            <person name="Margarido G.R.A."/>
            <person name="Almeida C.A."/>
            <person name="Ferrarezi J.A."/>
            <person name="Labate C.A."/>
        </authorList>
    </citation>
    <scope>NUCLEOTIDE SEQUENCE</scope>
    <source>
        <strain evidence="2">MF-1</strain>
    </source>
</reference>
<dbReference type="Proteomes" id="UP000765509">
    <property type="component" value="Unassembled WGS sequence"/>
</dbReference>
<evidence type="ECO:0000256" key="1">
    <source>
        <dbReference type="SAM" id="MobiDB-lite"/>
    </source>
</evidence>
<dbReference type="AlphaFoldDB" id="A0A9Q3DWS6"/>
<evidence type="ECO:0000313" key="3">
    <source>
        <dbReference type="Proteomes" id="UP000765509"/>
    </source>
</evidence>
<accession>A0A9Q3DWS6</accession>
<keyword evidence="3" id="KW-1185">Reference proteome</keyword>